<reference evidence="5 6" key="1">
    <citation type="submission" date="2019-03" db="EMBL/GenBank/DDBJ databases">
        <title>Sequencing the genomes of 1000 actinobacteria strains.</title>
        <authorList>
            <person name="Klenk H.-P."/>
        </authorList>
    </citation>
    <scope>NUCLEOTIDE SEQUENCE [LARGE SCALE GENOMIC DNA]</scope>
    <source>
        <strain evidence="5 6">DSM 44969</strain>
    </source>
</reference>
<comment type="similarity">
    <text evidence="4">Belongs to the HepT RNase toxin family.</text>
</comment>
<dbReference type="InterPro" id="IPR052379">
    <property type="entry name" value="Type_VII_TA_RNase"/>
</dbReference>
<evidence type="ECO:0000256" key="1">
    <source>
        <dbReference type="ARBA" id="ARBA00022649"/>
    </source>
</evidence>
<dbReference type="AlphaFoldDB" id="A0A4R1HTZ0"/>
<keyword evidence="3" id="KW-0378">Hydrolase</keyword>
<gene>
    <name evidence="5" type="ORF">EV378_0157</name>
</gene>
<dbReference type="Gene3D" id="1.20.120.580">
    <property type="entry name" value="bsu32300-like"/>
    <property type="match status" value="1"/>
</dbReference>
<dbReference type="GO" id="GO:0110001">
    <property type="term" value="C:toxin-antitoxin complex"/>
    <property type="evidence" value="ECO:0007669"/>
    <property type="project" value="InterPro"/>
</dbReference>
<organism evidence="5 6">
    <name type="scientific">Pseudonocardia endophytica</name>
    <dbReference type="NCBI Taxonomy" id="401976"/>
    <lineage>
        <taxon>Bacteria</taxon>
        <taxon>Bacillati</taxon>
        <taxon>Actinomycetota</taxon>
        <taxon>Actinomycetes</taxon>
        <taxon>Pseudonocardiales</taxon>
        <taxon>Pseudonocardiaceae</taxon>
        <taxon>Pseudonocardia</taxon>
    </lineage>
</organism>
<dbReference type="EMBL" id="SMFZ01000001">
    <property type="protein sequence ID" value="TCK24385.1"/>
    <property type="molecule type" value="Genomic_DNA"/>
</dbReference>
<dbReference type="InterPro" id="IPR037038">
    <property type="entry name" value="HepT-like_sf"/>
</dbReference>
<dbReference type="NCBIfam" id="NF047751">
    <property type="entry name" value="HepT_toxin"/>
    <property type="match status" value="1"/>
</dbReference>
<dbReference type="InterPro" id="IPR008201">
    <property type="entry name" value="HepT-like"/>
</dbReference>
<evidence type="ECO:0000256" key="4">
    <source>
        <dbReference type="ARBA" id="ARBA00024207"/>
    </source>
</evidence>
<evidence type="ECO:0000256" key="2">
    <source>
        <dbReference type="ARBA" id="ARBA00022722"/>
    </source>
</evidence>
<dbReference type="GO" id="GO:0016787">
    <property type="term" value="F:hydrolase activity"/>
    <property type="evidence" value="ECO:0007669"/>
    <property type="project" value="UniProtKB-KW"/>
</dbReference>
<dbReference type="PANTHER" id="PTHR33397">
    <property type="entry name" value="UPF0331 PROTEIN YUTE"/>
    <property type="match status" value="1"/>
</dbReference>
<keyword evidence="6" id="KW-1185">Reference proteome</keyword>
<sequence length="137" mass="15001">MVDRERLLGLVARITARLAILDEYATQDREPLLGDRVRMGDLKYTFQTAIEAGIDAAQHVVADRGLGVPPTNAAAFRSLADAALLDGELAGRLSGAVGFRNVLVHGYAEVDDRMVIDHLDDLRDLREFVAAMTRLLD</sequence>
<proteinExistence type="inferred from homology"/>
<evidence type="ECO:0000256" key="3">
    <source>
        <dbReference type="ARBA" id="ARBA00022801"/>
    </source>
</evidence>
<dbReference type="RefSeq" id="WP_165922084.1">
    <property type="nucleotide sequence ID" value="NZ_SMFZ01000001.1"/>
</dbReference>
<accession>A0A4R1HTZ0</accession>
<dbReference type="Pfam" id="PF01934">
    <property type="entry name" value="HepT-like"/>
    <property type="match status" value="1"/>
</dbReference>
<dbReference type="PANTHER" id="PTHR33397:SF5">
    <property type="entry name" value="RNASE YUTE-RELATED"/>
    <property type="match status" value="1"/>
</dbReference>
<evidence type="ECO:0000313" key="6">
    <source>
        <dbReference type="Proteomes" id="UP000295560"/>
    </source>
</evidence>
<dbReference type="Proteomes" id="UP000295560">
    <property type="component" value="Unassembled WGS sequence"/>
</dbReference>
<name>A0A4R1HTZ0_PSEEN</name>
<dbReference type="GO" id="GO:0004540">
    <property type="term" value="F:RNA nuclease activity"/>
    <property type="evidence" value="ECO:0007669"/>
    <property type="project" value="InterPro"/>
</dbReference>
<comment type="caution">
    <text evidence="5">The sequence shown here is derived from an EMBL/GenBank/DDBJ whole genome shotgun (WGS) entry which is preliminary data.</text>
</comment>
<protein>
    <submittedName>
        <fullName evidence="5">Uncharacterized protein YutE (UPF0331/DUF86 family)</fullName>
    </submittedName>
</protein>
<keyword evidence="1" id="KW-1277">Toxin-antitoxin system</keyword>
<evidence type="ECO:0000313" key="5">
    <source>
        <dbReference type="EMBL" id="TCK24385.1"/>
    </source>
</evidence>
<keyword evidence="2" id="KW-0540">Nuclease</keyword>